<sequence>MFFFQFFSCLAICTRLPHGSILQPTNLPSLGCCTIQISLVAGNGVLPQKVLFIMWITIHRGLHLFTH</sequence>
<keyword evidence="1" id="KW-0732">Signal</keyword>
<name>A0A0L8FN89_OCTBM</name>
<feature type="chain" id="PRO_5005582469" description="Secreted protein" evidence="1">
    <location>
        <begin position="20"/>
        <end position="67"/>
    </location>
</feature>
<proteinExistence type="predicted"/>
<evidence type="ECO:0000256" key="1">
    <source>
        <dbReference type="SAM" id="SignalP"/>
    </source>
</evidence>
<organism evidence="2">
    <name type="scientific">Octopus bimaculoides</name>
    <name type="common">California two-spotted octopus</name>
    <dbReference type="NCBI Taxonomy" id="37653"/>
    <lineage>
        <taxon>Eukaryota</taxon>
        <taxon>Metazoa</taxon>
        <taxon>Spiralia</taxon>
        <taxon>Lophotrochozoa</taxon>
        <taxon>Mollusca</taxon>
        <taxon>Cephalopoda</taxon>
        <taxon>Coleoidea</taxon>
        <taxon>Octopodiformes</taxon>
        <taxon>Octopoda</taxon>
        <taxon>Incirrata</taxon>
        <taxon>Octopodidae</taxon>
        <taxon>Octopus</taxon>
    </lineage>
</organism>
<reference evidence="2" key="1">
    <citation type="submission" date="2015-07" db="EMBL/GenBank/DDBJ databases">
        <title>MeaNS - Measles Nucleotide Surveillance Program.</title>
        <authorList>
            <person name="Tran T."/>
            <person name="Druce J."/>
        </authorList>
    </citation>
    <scope>NUCLEOTIDE SEQUENCE</scope>
    <source>
        <strain evidence="2">UCB-OBI-ISO-001</strain>
        <tissue evidence="2">Gonad</tissue>
    </source>
</reference>
<evidence type="ECO:0008006" key="3">
    <source>
        <dbReference type="Google" id="ProtNLM"/>
    </source>
</evidence>
<dbReference type="AlphaFoldDB" id="A0A0L8FN89"/>
<feature type="signal peptide" evidence="1">
    <location>
        <begin position="1"/>
        <end position="19"/>
    </location>
</feature>
<dbReference type="EMBL" id="KQ428759">
    <property type="protein sequence ID" value="KOF65885.1"/>
    <property type="molecule type" value="Genomic_DNA"/>
</dbReference>
<protein>
    <recommendedName>
        <fullName evidence="3">Secreted protein</fullName>
    </recommendedName>
</protein>
<evidence type="ECO:0000313" key="2">
    <source>
        <dbReference type="EMBL" id="KOF65885.1"/>
    </source>
</evidence>
<accession>A0A0L8FN89</accession>
<gene>
    <name evidence="2" type="ORF">OCBIM_22014098mg</name>
</gene>